<dbReference type="EMBL" id="ML004968">
    <property type="protein sequence ID" value="RKP21295.1"/>
    <property type="molecule type" value="Genomic_DNA"/>
</dbReference>
<keyword evidence="5 10" id="KW-0175">Coiled coil</keyword>
<dbReference type="Pfam" id="PF00400">
    <property type="entry name" value="WD40"/>
    <property type="match status" value="3"/>
</dbReference>
<dbReference type="InterPro" id="IPR020472">
    <property type="entry name" value="WD40_PAC1"/>
</dbReference>
<evidence type="ECO:0000256" key="1">
    <source>
        <dbReference type="ARBA" id="ARBA00009482"/>
    </source>
</evidence>
<evidence type="ECO:0000313" key="13">
    <source>
        <dbReference type="EMBL" id="RKP21295.1"/>
    </source>
</evidence>
<dbReference type="SMART" id="SM01166">
    <property type="entry name" value="DUF1899"/>
    <property type="match status" value="1"/>
</dbReference>
<dbReference type="InterPro" id="IPR015505">
    <property type="entry name" value="Coronin"/>
</dbReference>
<dbReference type="FunFam" id="2.130.10.10:FF:000197">
    <property type="entry name" value="Coronin"/>
    <property type="match status" value="1"/>
</dbReference>
<dbReference type="Gene3D" id="2.130.10.10">
    <property type="entry name" value="YVTN repeat-like/Quinoprotein amine dehydrogenase"/>
    <property type="match status" value="1"/>
</dbReference>
<dbReference type="InterPro" id="IPR001680">
    <property type="entry name" value="WD40_rpt"/>
</dbReference>
<dbReference type="GO" id="GO:0051666">
    <property type="term" value="P:actin cortical patch localization"/>
    <property type="evidence" value="ECO:0007669"/>
    <property type="project" value="EnsemblFungi"/>
</dbReference>
<evidence type="ECO:0000259" key="11">
    <source>
        <dbReference type="SMART" id="SM01166"/>
    </source>
</evidence>
<evidence type="ECO:0000313" key="12">
    <source>
        <dbReference type="EMBL" id="EPZ31343.1"/>
    </source>
</evidence>
<sequence length="463" mass="52122">MSRFVRASKFRHVFGTANKREACYDDVRVSRTAIDSNIVKVNTRFMSVNWEIAGGGAFCVWPLEKPGRLPVDVPLYVGHTNTVLDTDFNPFNEYVIASCSEDCTVMVWNIPEGGLTENCSTPALTLSGHGRKVNNVLFHPTAENVLASSSFDLTVKLWDIEKGQQKVELVGHLEFVQSMSWNWTGSLLATTSKDKKLRIFDVRSAKMVQEVEAHPGVKGSRCVWLGDSDRIATTGFSKTSDRQLAIWDYNNLTNPLKLENLDTSSGVIMPFYDNDTNLLFLAGKGDGNIRYFEVVNDDPFIYYVSEYKSSEPQRGLGFLPKRGVNVNEIEVCRAFKVNTNMIEPISFKVPRKSDSFQADLFPDTIGDKAPLTADEFFDGKDAKPILISLEKGFVPSEKKEFVSQTVTKSPSIELEAMKIMSDKEVREAFHQQRKEIEELKNQIAQKDVTIRQLEIQLEAAKNK</sequence>
<feature type="repeat" description="WD" evidence="8">
    <location>
        <begin position="169"/>
        <end position="210"/>
    </location>
</feature>
<dbReference type="HOGENOM" id="CLU_026859_0_2_1"/>
<dbReference type="InterPro" id="IPR036322">
    <property type="entry name" value="WD40_repeat_dom_sf"/>
</dbReference>
<dbReference type="OMA" id="NFQDDIY"/>
<dbReference type="GO" id="GO:0034316">
    <property type="term" value="P:negative regulation of Arp2/3 complex-mediated actin nucleation"/>
    <property type="evidence" value="ECO:0007669"/>
    <property type="project" value="EnsemblFungi"/>
</dbReference>
<dbReference type="GO" id="GO:0030139">
    <property type="term" value="C:endocytic vesicle"/>
    <property type="evidence" value="ECO:0007669"/>
    <property type="project" value="EnsemblFungi"/>
</dbReference>
<dbReference type="SUPFAM" id="SSF50978">
    <property type="entry name" value="WD40 repeat-like"/>
    <property type="match status" value="1"/>
</dbReference>
<dbReference type="GO" id="GO:0071846">
    <property type="term" value="P:actin filament debranching"/>
    <property type="evidence" value="ECO:0007669"/>
    <property type="project" value="EnsemblFungi"/>
</dbReference>
<dbReference type="SMART" id="SM00320">
    <property type="entry name" value="WD40"/>
    <property type="match status" value="4"/>
</dbReference>
<dbReference type="SMART" id="SM01167">
    <property type="entry name" value="DUF1900"/>
    <property type="match status" value="1"/>
</dbReference>
<organism evidence="12 14">
    <name type="scientific">Rozella allomycis (strain CSF55)</name>
    <dbReference type="NCBI Taxonomy" id="988480"/>
    <lineage>
        <taxon>Eukaryota</taxon>
        <taxon>Fungi</taxon>
        <taxon>Fungi incertae sedis</taxon>
        <taxon>Cryptomycota</taxon>
        <taxon>Cryptomycota incertae sedis</taxon>
        <taxon>Rozella</taxon>
    </lineage>
</organism>
<evidence type="ECO:0000256" key="6">
    <source>
        <dbReference type="ARBA" id="ARBA00023203"/>
    </source>
</evidence>
<keyword evidence="14" id="KW-1185">Reference proteome</keyword>
<keyword evidence="4 9" id="KW-0677">Repeat</keyword>
<feature type="coiled-coil region" evidence="10">
    <location>
        <begin position="422"/>
        <end position="463"/>
    </location>
</feature>
<keyword evidence="6" id="KW-0009">Actin-binding</keyword>
<evidence type="ECO:0000313" key="15">
    <source>
        <dbReference type="Proteomes" id="UP000281549"/>
    </source>
</evidence>
<name>A0A075AS19_ROZAC</name>
<reference evidence="12 14" key="1">
    <citation type="journal article" date="2013" name="Curr. Biol.">
        <title>Shared signatures of parasitism and phylogenomics unite Cryptomycota and microsporidia.</title>
        <authorList>
            <person name="James T.Y."/>
            <person name="Pelin A."/>
            <person name="Bonen L."/>
            <person name="Ahrendt S."/>
            <person name="Sain D."/>
            <person name="Corradi N."/>
            <person name="Stajich J.E."/>
        </authorList>
    </citation>
    <scope>NUCLEOTIDE SEQUENCE [LARGE SCALE GENOMIC DNA]</scope>
    <source>
        <strain evidence="12">CSF55</strain>
        <strain evidence="12">CSF55</strain>
    </source>
</reference>
<reference evidence="13" key="3">
    <citation type="submission" date="2018-08" db="EMBL/GenBank/DDBJ databases">
        <title>Leveraging single-cell genomics to expand the Fungal Tree of Life.</title>
        <authorList>
            <consortium name="DOE Joint Genome Institute"/>
            <person name="Ahrendt S.R."/>
            <person name="Quandt C.A."/>
            <person name="Ciobanu D."/>
            <person name="Clum A."/>
            <person name="Salamov A."/>
            <person name="Andreopoulos B."/>
            <person name="Cheng J.-F."/>
            <person name="Woyke T."/>
            <person name="Pelin A."/>
            <person name="Henrissat B."/>
            <person name="Reynolds N."/>
            <person name="Benny G.L."/>
            <person name="Smith M.E."/>
            <person name="James T.Y."/>
            <person name="Grigoriev I.V."/>
        </authorList>
    </citation>
    <scope>NUCLEOTIDE SEQUENCE</scope>
    <source>
        <strain evidence="13">CSF55</strain>
    </source>
</reference>
<dbReference type="PROSITE" id="PS00678">
    <property type="entry name" value="WD_REPEATS_1"/>
    <property type="match status" value="2"/>
</dbReference>
<evidence type="ECO:0000256" key="8">
    <source>
        <dbReference type="PROSITE-ProRule" id="PRU00221"/>
    </source>
</evidence>
<dbReference type="Pfam" id="PF16300">
    <property type="entry name" value="WD40_4"/>
    <property type="match status" value="1"/>
</dbReference>
<evidence type="ECO:0000256" key="4">
    <source>
        <dbReference type="ARBA" id="ARBA00022737"/>
    </source>
</evidence>
<dbReference type="GO" id="GO:0007017">
    <property type="term" value="P:microtubule-based process"/>
    <property type="evidence" value="ECO:0007669"/>
    <property type="project" value="EnsemblFungi"/>
</dbReference>
<evidence type="ECO:0000256" key="10">
    <source>
        <dbReference type="SAM" id="Coils"/>
    </source>
</evidence>
<dbReference type="InterPro" id="IPR019775">
    <property type="entry name" value="WD40_repeat_CS"/>
</dbReference>
<evidence type="ECO:0000313" key="14">
    <source>
        <dbReference type="Proteomes" id="UP000030755"/>
    </source>
</evidence>
<dbReference type="PROSITE" id="PS50294">
    <property type="entry name" value="WD_REPEATS_REGION"/>
    <property type="match status" value="3"/>
</dbReference>
<evidence type="ECO:0000256" key="2">
    <source>
        <dbReference type="ARBA" id="ARBA00022553"/>
    </source>
</evidence>
<dbReference type="GO" id="GO:1990819">
    <property type="term" value="C:mating projection actin fusion focus"/>
    <property type="evidence" value="ECO:0007669"/>
    <property type="project" value="EnsemblFungi"/>
</dbReference>
<dbReference type="AlphaFoldDB" id="A0A075AS19"/>
<accession>A0A075AS19</accession>
<protein>
    <recommendedName>
        <fullName evidence="9">Coronin</fullName>
    </recommendedName>
</protein>
<proteinExistence type="inferred from homology"/>
<dbReference type="GO" id="GO:0007015">
    <property type="term" value="P:actin filament organization"/>
    <property type="evidence" value="ECO:0007669"/>
    <property type="project" value="EnsemblFungi"/>
</dbReference>
<dbReference type="InterPro" id="IPR015048">
    <property type="entry name" value="DUF1899"/>
</dbReference>
<dbReference type="GO" id="GO:2000601">
    <property type="term" value="P:positive regulation of Arp2/3 complex-mediated actin nucleation"/>
    <property type="evidence" value="ECO:0007669"/>
    <property type="project" value="EnsemblFungi"/>
</dbReference>
<keyword evidence="2" id="KW-0597">Phosphoprotein</keyword>
<feature type="repeat" description="WD" evidence="8">
    <location>
        <begin position="76"/>
        <end position="118"/>
    </location>
</feature>
<dbReference type="GO" id="GO:0008017">
    <property type="term" value="F:microtubule binding"/>
    <property type="evidence" value="ECO:0007669"/>
    <property type="project" value="EnsemblFungi"/>
</dbReference>
<dbReference type="GO" id="GO:0071933">
    <property type="term" value="F:Arp2/3 complex binding"/>
    <property type="evidence" value="ECO:0007669"/>
    <property type="project" value="EnsemblFungi"/>
</dbReference>
<dbReference type="InterPro" id="IPR015943">
    <property type="entry name" value="WD40/YVTN_repeat-like_dom_sf"/>
</dbReference>
<dbReference type="PANTHER" id="PTHR10856:SF0">
    <property type="entry name" value="CORONIN"/>
    <property type="match status" value="1"/>
</dbReference>
<dbReference type="GO" id="GO:0110085">
    <property type="term" value="C:mitotic actomyosin contractile ring"/>
    <property type="evidence" value="ECO:0007669"/>
    <property type="project" value="EnsemblFungi"/>
</dbReference>
<keyword evidence="3 8" id="KW-0853">WD repeat</keyword>
<dbReference type="GO" id="GO:0030674">
    <property type="term" value="F:protein-macromolecule adaptor activity"/>
    <property type="evidence" value="ECO:0007669"/>
    <property type="project" value="EnsemblFungi"/>
</dbReference>
<dbReference type="Pfam" id="PF08953">
    <property type="entry name" value="DUF1899"/>
    <property type="match status" value="1"/>
</dbReference>
<dbReference type="STRING" id="988480.A0A075AS19"/>
<reference evidence="15" key="2">
    <citation type="journal article" date="2018" name="Nat. Microbiol.">
        <title>Leveraging single-cell genomics to expand the fungal tree of life.</title>
        <authorList>
            <person name="Ahrendt S.R."/>
            <person name="Quandt C.A."/>
            <person name="Ciobanu D."/>
            <person name="Clum A."/>
            <person name="Salamov A."/>
            <person name="Andreopoulos B."/>
            <person name="Cheng J.F."/>
            <person name="Woyke T."/>
            <person name="Pelin A."/>
            <person name="Henrissat B."/>
            <person name="Reynolds N.K."/>
            <person name="Benny G.L."/>
            <person name="Smith M.E."/>
            <person name="James T.Y."/>
            <person name="Grigoriev I.V."/>
        </authorList>
    </citation>
    <scope>NUCLEOTIDE SEQUENCE [LARGE SCALE GENOMIC DNA]</scope>
    <source>
        <strain evidence="15">CSF55</strain>
    </source>
</reference>
<evidence type="ECO:0000256" key="9">
    <source>
        <dbReference type="RuleBase" id="RU280818"/>
    </source>
</evidence>
<dbReference type="GO" id="GO:0030479">
    <property type="term" value="C:actin cortical patch"/>
    <property type="evidence" value="ECO:0007669"/>
    <property type="project" value="EnsemblFungi"/>
</dbReference>
<evidence type="ECO:0000256" key="7">
    <source>
        <dbReference type="ARBA" id="ARBA00062568"/>
    </source>
</evidence>
<evidence type="ECO:0000256" key="5">
    <source>
        <dbReference type="ARBA" id="ARBA00023054"/>
    </source>
</evidence>
<dbReference type="OrthoDB" id="1850764at2759"/>
<dbReference type="EMBL" id="KE561265">
    <property type="protein sequence ID" value="EPZ31343.1"/>
    <property type="molecule type" value="Genomic_DNA"/>
</dbReference>
<evidence type="ECO:0000256" key="3">
    <source>
        <dbReference type="ARBA" id="ARBA00022574"/>
    </source>
</evidence>
<gene>
    <name evidence="12" type="ORF">O9G_000988</name>
    <name evidence="13" type="ORF">ROZALSC1DRAFT_27279</name>
</gene>
<dbReference type="PANTHER" id="PTHR10856">
    <property type="entry name" value="CORONIN"/>
    <property type="match status" value="1"/>
</dbReference>
<dbReference type="Proteomes" id="UP000281549">
    <property type="component" value="Unassembled WGS sequence"/>
</dbReference>
<dbReference type="PRINTS" id="PR00320">
    <property type="entry name" value="GPROTEINBRPT"/>
</dbReference>
<comment type="similarity">
    <text evidence="1 9">Belongs to the WD repeat coronin family.</text>
</comment>
<dbReference type="Proteomes" id="UP000030755">
    <property type="component" value="Unassembled WGS sequence"/>
</dbReference>
<feature type="domain" description="DUF1899" evidence="11">
    <location>
        <begin position="3"/>
        <end position="67"/>
    </location>
</feature>
<dbReference type="PROSITE" id="PS50082">
    <property type="entry name" value="WD_REPEATS_2"/>
    <property type="match status" value="3"/>
</dbReference>
<dbReference type="GO" id="GO:0051015">
    <property type="term" value="F:actin filament binding"/>
    <property type="evidence" value="ECO:0007669"/>
    <property type="project" value="EnsemblFungi"/>
</dbReference>
<comment type="subunit">
    <text evidence="7">Binds to F-actin.</text>
</comment>
<feature type="repeat" description="WD" evidence="8">
    <location>
        <begin position="126"/>
        <end position="168"/>
    </location>
</feature>